<evidence type="ECO:0000313" key="4">
    <source>
        <dbReference type="Proteomes" id="UP001200741"/>
    </source>
</evidence>
<proteinExistence type="predicted"/>
<evidence type="ECO:0000256" key="1">
    <source>
        <dbReference type="SAM" id="MobiDB-lite"/>
    </source>
</evidence>
<feature type="signal peptide" evidence="2">
    <location>
        <begin position="1"/>
        <end position="20"/>
    </location>
</feature>
<accession>A0ABS8XRJ4</accession>
<keyword evidence="2" id="KW-0732">Signal</keyword>
<evidence type="ECO:0000256" key="2">
    <source>
        <dbReference type="SAM" id="SignalP"/>
    </source>
</evidence>
<evidence type="ECO:0008006" key="5">
    <source>
        <dbReference type="Google" id="ProtNLM"/>
    </source>
</evidence>
<dbReference type="RefSeq" id="WP_233370488.1">
    <property type="nucleotide sequence ID" value="NZ_JAJTWU010000002.1"/>
</dbReference>
<keyword evidence="4" id="KW-1185">Reference proteome</keyword>
<sequence length="302" mass="32492">MTTRPLTALLAAAGGAAALALTWPGAEPPPTAVNMPPRPATAPQRMPGPSLLAAGAPAETPLPEPPPDVGALSRQLQGPEAEAALPRLEALARSAPTLALPAYERLLARWALERRFPLALQALARAPLAGDDRDRLKQQLLSRWAEVAPEQAARWALATPGQADLLAPLQDRWLQQDARSATVFASMLLPGEQRQALLDESLSRWTAQDGPAARDWLRSQGLRPELDDTLARHGASDELARHAPYEALDLVARIADPARRWQAWQALAQTLSDIAPEQVAPLLAQAPGLTPVDRERLIQALH</sequence>
<feature type="chain" id="PRO_5046033715" description="Secreted protein" evidence="2">
    <location>
        <begin position="21"/>
        <end position="302"/>
    </location>
</feature>
<feature type="compositionally biased region" description="Low complexity" evidence="1">
    <location>
        <begin position="47"/>
        <end position="59"/>
    </location>
</feature>
<feature type="compositionally biased region" description="Pro residues" evidence="1">
    <location>
        <begin position="26"/>
        <end position="40"/>
    </location>
</feature>
<dbReference type="EMBL" id="JAJTWU010000002">
    <property type="protein sequence ID" value="MCE4553773.1"/>
    <property type="molecule type" value="Genomic_DNA"/>
</dbReference>
<organism evidence="3 4">
    <name type="scientific">Pelomonas cellulosilytica</name>
    <dbReference type="NCBI Taxonomy" id="2906762"/>
    <lineage>
        <taxon>Bacteria</taxon>
        <taxon>Pseudomonadati</taxon>
        <taxon>Pseudomonadota</taxon>
        <taxon>Betaproteobacteria</taxon>
        <taxon>Burkholderiales</taxon>
        <taxon>Sphaerotilaceae</taxon>
        <taxon>Roseateles</taxon>
    </lineage>
</organism>
<feature type="region of interest" description="Disordered" evidence="1">
    <location>
        <begin position="26"/>
        <end position="73"/>
    </location>
</feature>
<dbReference type="Proteomes" id="UP001200741">
    <property type="component" value="Unassembled WGS sequence"/>
</dbReference>
<reference evidence="3 4" key="1">
    <citation type="submission" date="2021-12" db="EMBL/GenBank/DDBJ databases">
        <title>Genome seq of P8.</title>
        <authorList>
            <person name="Seo T."/>
        </authorList>
    </citation>
    <scope>NUCLEOTIDE SEQUENCE [LARGE SCALE GENOMIC DNA]</scope>
    <source>
        <strain evidence="3 4">P8</strain>
    </source>
</reference>
<name>A0ABS8XRJ4_9BURK</name>
<comment type="caution">
    <text evidence="3">The sequence shown here is derived from an EMBL/GenBank/DDBJ whole genome shotgun (WGS) entry which is preliminary data.</text>
</comment>
<gene>
    <name evidence="3" type="ORF">LXT13_04840</name>
</gene>
<evidence type="ECO:0000313" key="3">
    <source>
        <dbReference type="EMBL" id="MCE4553773.1"/>
    </source>
</evidence>
<protein>
    <recommendedName>
        <fullName evidence="5">Secreted protein</fullName>
    </recommendedName>
</protein>